<evidence type="ECO:0000256" key="2">
    <source>
        <dbReference type="ARBA" id="ARBA00023002"/>
    </source>
</evidence>
<evidence type="ECO:0008006" key="5">
    <source>
        <dbReference type="Google" id="ProtNLM"/>
    </source>
</evidence>
<dbReference type="SUPFAM" id="SSF51735">
    <property type="entry name" value="NAD(P)-binding Rossmann-fold domains"/>
    <property type="match status" value="1"/>
</dbReference>
<evidence type="ECO:0000256" key="1">
    <source>
        <dbReference type="ARBA" id="ARBA00006484"/>
    </source>
</evidence>
<reference evidence="3 4" key="1">
    <citation type="journal article" date="2016" name="Nat. Commun.">
        <title>Thousands of microbial genomes shed light on interconnected biogeochemical processes in an aquifer system.</title>
        <authorList>
            <person name="Anantharaman K."/>
            <person name="Brown C.T."/>
            <person name="Hug L.A."/>
            <person name="Sharon I."/>
            <person name="Castelle C.J."/>
            <person name="Probst A.J."/>
            <person name="Thomas B.C."/>
            <person name="Singh A."/>
            <person name="Wilkins M.J."/>
            <person name="Karaoz U."/>
            <person name="Brodie E.L."/>
            <person name="Williams K.H."/>
            <person name="Hubbard S.S."/>
            <person name="Banfield J.F."/>
        </authorList>
    </citation>
    <scope>NUCLEOTIDE SEQUENCE [LARGE SCALE GENOMIC DNA]</scope>
</reference>
<comment type="caution">
    <text evidence="3">The sequence shown here is derived from an EMBL/GenBank/DDBJ whole genome shotgun (WGS) entry which is preliminary data.</text>
</comment>
<dbReference type="CDD" id="cd05233">
    <property type="entry name" value="SDR_c"/>
    <property type="match status" value="1"/>
</dbReference>
<dbReference type="Pfam" id="PF13561">
    <property type="entry name" value="adh_short_C2"/>
    <property type="match status" value="1"/>
</dbReference>
<protein>
    <recommendedName>
        <fullName evidence="5">Short-chain dehydrogenase</fullName>
    </recommendedName>
</protein>
<sequence length="231" mass="24614">MNSKKTAVVVGATGNLGSAIVSALQKAGYEVDPTWTGANHPDATLASSYKNLPSRIDLAVYAAGDNVVKPIQELSEEEFDHVMSVNMRGAFLLARATFAGLKAAKGTFVTISSINSVFPYPNRAAYCTSKAALEGLTRQLAVEWGEHGISTHCIRLGPLNKLMKATTKNAKDPAALEGILAAIKKRMPAHELIPSEAVAEYIVHLAAGGARWVTGQVTDFDAGYTRNIYPL</sequence>
<dbReference type="PRINTS" id="PR00081">
    <property type="entry name" value="GDHRDH"/>
</dbReference>
<comment type="similarity">
    <text evidence="1">Belongs to the short-chain dehydrogenases/reductases (SDR) family.</text>
</comment>
<dbReference type="STRING" id="1798496.A3C94_01690"/>
<dbReference type="PANTHER" id="PTHR43669">
    <property type="entry name" value="5-KETO-D-GLUCONATE 5-REDUCTASE"/>
    <property type="match status" value="1"/>
</dbReference>
<keyword evidence="2" id="KW-0560">Oxidoreductase</keyword>
<dbReference type="EMBL" id="MFLJ01000005">
    <property type="protein sequence ID" value="OGG64986.1"/>
    <property type="molecule type" value="Genomic_DNA"/>
</dbReference>
<proteinExistence type="inferred from homology"/>
<gene>
    <name evidence="3" type="ORF">A3C94_01690</name>
</gene>
<dbReference type="Gene3D" id="3.40.50.720">
    <property type="entry name" value="NAD(P)-binding Rossmann-like Domain"/>
    <property type="match status" value="1"/>
</dbReference>
<accession>A0A1F6DUC8</accession>
<dbReference type="InterPro" id="IPR002347">
    <property type="entry name" value="SDR_fam"/>
</dbReference>
<dbReference type="PRINTS" id="PR00080">
    <property type="entry name" value="SDRFAMILY"/>
</dbReference>
<dbReference type="InterPro" id="IPR020904">
    <property type="entry name" value="Sc_DH/Rdtase_CS"/>
</dbReference>
<dbReference type="GO" id="GO:0016491">
    <property type="term" value="F:oxidoreductase activity"/>
    <property type="evidence" value="ECO:0007669"/>
    <property type="project" value="UniProtKB-KW"/>
</dbReference>
<dbReference type="Proteomes" id="UP000177232">
    <property type="component" value="Unassembled WGS sequence"/>
</dbReference>
<dbReference type="PROSITE" id="PS00061">
    <property type="entry name" value="ADH_SHORT"/>
    <property type="match status" value="1"/>
</dbReference>
<organism evidence="3 4">
    <name type="scientific">Candidatus Kaiserbacteria bacterium RIFCSPHIGHO2_02_FULL_55_17</name>
    <dbReference type="NCBI Taxonomy" id="1798496"/>
    <lineage>
        <taxon>Bacteria</taxon>
        <taxon>Candidatus Kaiseribacteriota</taxon>
    </lineage>
</organism>
<evidence type="ECO:0000313" key="3">
    <source>
        <dbReference type="EMBL" id="OGG64986.1"/>
    </source>
</evidence>
<dbReference type="AlphaFoldDB" id="A0A1F6DUC8"/>
<name>A0A1F6DUC8_9BACT</name>
<evidence type="ECO:0000313" key="4">
    <source>
        <dbReference type="Proteomes" id="UP000177232"/>
    </source>
</evidence>
<dbReference type="InterPro" id="IPR036291">
    <property type="entry name" value="NAD(P)-bd_dom_sf"/>
</dbReference>
<dbReference type="PANTHER" id="PTHR43669:SF3">
    <property type="entry name" value="ALCOHOL DEHYDROGENASE, PUTATIVE (AFU_ORTHOLOGUE AFUA_3G03445)-RELATED"/>
    <property type="match status" value="1"/>
</dbReference>